<keyword evidence="2" id="KW-1185">Reference proteome</keyword>
<protein>
    <submittedName>
        <fullName evidence="1">DUF3499 domain-containing protein</fullName>
    </submittedName>
</protein>
<dbReference type="RefSeq" id="WP_134531654.1">
    <property type="nucleotide sequence ID" value="NZ_JALGAR010000002.1"/>
</dbReference>
<dbReference type="EMBL" id="JALGAR010000002">
    <property type="protein sequence ID" value="MCI4658440.1"/>
    <property type="molecule type" value="Genomic_DNA"/>
</dbReference>
<gene>
    <name evidence="1" type="ORF">MQH31_11530</name>
</gene>
<evidence type="ECO:0000313" key="1">
    <source>
        <dbReference type="EMBL" id="MCI4658440.1"/>
    </source>
</evidence>
<organism evidence="1 2">
    <name type="scientific">Cryobacterium zhongshanensis</name>
    <dbReference type="NCBI Taxonomy" id="2928153"/>
    <lineage>
        <taxon>Bacteria</taxon>
        <taxon>Bacillati</taxon>
        <taxon>Actinomycetota</taxon>
        <taxon>Actinomycetes</taxon>
        <taxon>Micrococcales</taxon>
        <taxon>Microbacteriaceae</taxon>
        <taxon>Cryobacterium</taxon>
    </lineage>
</organism>
<reference evidence="1" key="1">
    <citation type="submission" date="2022-03" db="EMBL/GenBank/DDBJ databases">
        <title>Cryobacterium sp. nov. strain ZS14-85, isolated from Antarctic soil.</title>
        <authorList>
            <person name="Li J."/>
            <person name="Niu G."/>
        </authorList>
    </citation>
    <scope>NUCLEOTIDE SEQUENCE</scope>
    <source>
        <strain evidence="1">ZS14-85</strain>
    </source>
</reference>
<evidence type="ECO:0000313" key="2">
    <source>
        <dbReference type="Proteomes" id="UP001165341"/>
    </source>
</evidence>
<comment type="caution">
    <text evidence="1">The sequence shown here is derived from an EMBL/GenBank/DDBJ whole genome shotgun (WGS) entry which is preliminary data.</text>
</comment>
<proteinExistence type="predicted"/>
<name>A0AA41QW52_9MICO</name>
<dbReference type="Pfam" id="PF12005">
    <property type="entry name" value="DUF3499"/>
    <property type="match status" value="1"/>
</dbReference>
<dbReference type="AlphaFoldDB" id="A0AA41QW52"/>
<dbReference type="Proteomes" id="UP001165341">
    <property type="component" value="Unassembled WGS sequence"/>
</dbReference>
<dbReference type="InterPro" id="IPR021888">
    <property type="entry name" value="DUF3499"/>
</dbReference>
<sequence length="83" mass="8854">MSFRPCSRVACPDESVATLTFDYGDSMAVLGPLSIQREPHAFDLCDRHARLTSVPHGWQLIRLSTMGTPGTPAEADAPGGPDA</sequence>
<accession>A0AA41QW52</accession>